<comment type="subcellular location">
    <subcellularLocation>
        <location evidence="1 7">Cell membrane</location>
        <topology evidence="1 7">Multi-pass membrane protein</topology>
    </subcellularLocation>
</comment>
<reference evidence="9 10" key="1">
    <citation type="submission" date="2016-10" db="EMBL/GenBank/DDBJ databases">
        <authorList>
            <person name="de Groot N.N."/>
        </authorList>
    </citation>
    <scope>NUCLEOTIDE SEQUENCE [LARGE SCALE GENOMIC DNA]</scope>
    <source>
        <strain evidence="9 10">CGMCC 1.5070</strain>
    </source>
</reference>
<keyword evidence="5 7" id="KW-1133">Transmembrane helix</keyword>
<evidence type="ECO:0000313" key="10">
    <source>
        <dbReference type="Proteomes" id="UP000199158"/>
    </source>
</evidence>
<name>A0A1H7YUA7_9FIRM</name>
<dbReference type="InterPro" id="IPR035906">
    <property type="entry name" value="MetI-like_sf"/>
</dbReference>
<accession>A0A1H7YUA7</accession>
<evidence type="ECO:0000256" key="5">
    <source>
        <dbReference type="ARBA" id="ARBA00022989"/>
    </source>
</evidence>
<dbReference type="RefSeq" id="WP_092750851.1">
    <property type="nucleotide sequence ID" value="NZ_FOCG01000001.1"/>
</dbReference>
<evidence type="ECO:0000256" key="6">
    <source>
        <dbReference type="ARBA" id="ARBA00023136"/>
    </source>
</evidence>
<evidence type="ECO:0000256" key="3">
    <source>
        <dbReference type="ARBA" id="ARBA00022475"/>
    </source>
</evidence>
<evidence type="ECO:0000256" key="4">
    <source>
        <dbReference type="ARBA" id="ARBA00022692"/>
    </source>
</evidence>
<keyword evidence="6 7" id="KW-0472">Membrane</keyword>
<gene>
    <name evidence="9" type="ORF">SAMN05216180_0243</name>
</gene>
<protein>
    <submittedName>
        <fullName evidence="9">Peptide/nickel transport system permease protein</fullName>
    </submittedName>
</protein>
<keyword evidence="4 7" id="KW-0812">Transmembrane</keyword>
<dbReference type="Gene3D" id="1.10.3720.10">
    <property type="entry name" value="MetI-like"/>
    <property type="match status" value="1"/>
</dbReference>
<keyword evidence="3" id="KW-1003">Cell membrane</keyword>
<dbReference type="GO" id="GO:0055085">
    <property type="term" value="P:transmembrane transport"/>
    <property type="evidence" value="ECO:0007669"/>
    <property type="project" value="InterPro"/>
</dbReference>
<dbReference type="PROSITE" id="PS50928">
    <property type="entry name" value="ABC_TM1"/>
    <property type="match status" value="1"/>
</dbReference>
<keyword evidence="2 7" id="KW-0813">Transport</keyword>
<dbReference type="SUPFAM" id="SSF161098">
    <property type="entry name" value="MetI-like"/>
    <property type="match status" value="1"/>
</dbReference>
<dbReference type="CDD" id="cd06261">
    <property type="entry name" value="TM_PBP2"/>
    <property type="match status" value="1"/>
</dbReference>
<dbReference type="InterPro" id="IPR045621">
    <property type="entry name" value="BPD_transp_1_N"/>
</dbReference>
<dbReference type="GO" id="GO:0005886">
    <property type="term" value="C:plasma membrane"/>
    <property type="evidence" value="ECO:0007669"/>
    <property type="project" value="UniProtKB-SubCell"/>
</dbReference>
<keyword evidence="10" id="KW-1185">Reference proteome</keyword>
<dbReference type="EMBL" id="FOCG01000001">
    <property type="protein sequence ID" value="SEM49543.1"/>
    <property type="molecule type" value="Genomic_DNA"/>
</dbReference>
<dbReference type="InterPro" id="IPR000515">
    <property type="entry name" value="MetI-like"/>
</dbReference>
<dbReference type="STRING" id="474960.SAMN05216180_0243"/>
<evidence type="ECO:0000256" key="2">
    <source>
        <dbReference type="ARBA" id="ARBA00022448"/>
    </source>
</evidence>
<feature type="transmembrane region" description="Helical" evidence="7">
    <location>
        <begin position="290"/>
        <end position="312"/>
    </location>
</feature>
<dbReference type="AlphaFoldDB" id="A0A1H7YUA7"/>
<feature type="domain" description="ABC transmembrane type-1" evidence="8">
    <location>
        <begin position="102"/>
        <end position="309"/>
    </location>
</feature>
<evidence type="ECO:0000313" key="9">
    <source>
        <dbReference type="EMBL" id="SEM49543.1"/>
    </source>
</evidence>
<dbReference type="OrthoDB" id="9789439at2"/>
<feature type="transmembrane region" description="Helical" evidence="7">
    <location>
        <begin position="106"/>
        <end position="129"/>
    </location>
</feature>
<dbReference type="Proteomes" id="UP000199158">
    <property type="component" value="Unassembled WGS sequence"/>
</dbReference>
<comment type="similarity">
    <text evidence="7">Belongs to the binding-protein-dependent transport system permease family.</text>
</comment>
<dbReference type="PANTHER" id="PTHR43163:SF6">
    <property type="entry name" value="DIPEPTIDE TRANSPORT SYSTEM PERMEASE PROTEIN DPPB-RELATED"/>
    <property type="match status" value="1"/>
</dbReference>
<dbReference type="Pfam" id="PF00528">
    <property type="entry name" value="BPD_transp_1"/>
    <property type="match status" value="1"/>
</dbReference>
<evidence type="ECO:0000259" key="8">
    <source>
        <dbReference type="PROSITE" id="PS50928"/>
    </source>
</evidence>
<feature type="transmembrane region" description="Helical" evidence="7">
    <location>
        <begin position="190"/>
        <end position="209"/>
    </location>
</feature>
<dbReference type="Pfam" id="PF19300">
    <property type="entry name" value="BPD_transp_1_N"/>
    <property type="match status" value="1"/>
</dbReference>
<feature type="transmembrane region" description="Helical" evidence="7">
    <location>
        <begin position="150"/>
        <end position="170"/>
    </location>
</feature>
<dbReference type="PANTHER" id="PTHR43163">
    <property type="entry name" value="DIPEPTIDE TRANSPORT SYSTEM PERMEASE PROTEIN DPPB-RELATED"/>
    <property type="match status" value="1"/>
</dbReference>
<organism evidence="9 10">
    <name type="scientific">Hydrogenoanaerobacterium saccharovorans</name>
    <dbReference type="NCBI Taxonomy" id="474960"/>
    <lineage>
        <taxon>Bacteria</taxon>
        <taxon>Bacillati</taxon>
        <taxon>Bacillota</taxon>
        <taxon>Clostridia</taxon>
        <taxon>Eubacteriales</taxon>
        <taxon>Oscillospiraceae</taxon>
        <taxon>Hydrogenoanaerobacterium</taxon>
    </lineage>
</organism>
<proteinExistence type="inferred from homology"/>
<evidence type="ECO:0000256" key="1">
    <source>
        <dbReference type="ARBA" id="ARBA00004651"/>
    </source>
</evidence>
<feature type="transmembrane region" description="Helical" evidence="7">
    <location>
        <begin position="248"/>
        <end position="266"/>
    </location>
</feature>
<evidence type="ECO:0000256" key="7">
    <source>
        <dbReference type="RuleBase" id="RU363032"/>
    </source>
</evidence>
<sequence length="331" mass="37228">MHSNTLCYFFKKAAQLIVSLFALSLIVFCISRCAPGDPLKSYYGESVERMSTVQKNAAMEKLGLNKPLSTQYILWLKSSFRGNFGISLKYKQSVTRVIAGVYQNTLLLGGLSYVLTFTLSLLLGIFCCLHEDTLIDRFICKTGTITNSIPSFWISLVLLLVFSVQLGLLPSGGAYAIGEANNLISRIKHLILPLTVMILSHLWYYGYLARNLLLEEIRKGYVPLCKMKGLSRNQIVWRHCLRNMLPSYISIMAISIPHIVGGTYVVEKVFSYPGLGTLCFESAKYHDYNMLMLLCLITGTLVIIGNILAQIINDSINPRMKHDRGYLNVER</sequence>